<dbReference type="OrthoDB" id="2519469at2759"/>
<dbReference type="EMBL" id="SOZI01000067">
    <property type="protein sequence ID" value="TNY20445.1"/>
    <property type="molecule type" value="Genomic_DNA"/>
</dbReference>
<reference evidence="3 4" key="1">
    <citation type="submission" date="2019-03" db="EMBL/GenBank/DDBJ databases">
        <title>Rhodosporidium diobovatum UCD-FST 08-225 genome sequencing, assembly, and annotation.</title>
        <authorList>
            <person name="Fakankun I.U."/>
            <person name="Fristensky B."/>
            <person name="Levin D.B."/>
        </authorList>
    </citation>
    <scope>NUCLEOTIDE SEQUENCE [LARGE SCALE GENOMIC DNA]</scope>
    <source>
        <strain evidence="3 4">UCD-FST 08-225</strain>
    </source>
</reference>
<evidence type="ECO:0000256" key="1">
    <source>
        <dbReference type="SAM" id="MobiDB-lite"/>
    </source>
</evidence>
<organism evidence="3 4">
    <name type="scientific">Rhodotorula diobovata</name>
    <dbReference type="NCBI Taxonomy" id="5288"/>
    <lineage>
        <taxon>Eukaryota</taxon>
        <taxon>Fungi</taxon>
        <taxon>Dikarya</taxon>
        <taxon>Basidiomycota</taxon>
        <taxon>Pucciniomycotina</taxon>
        <taxon>Microbotryomycetes</taxon>
        <taxon>Sporidiobolales</taxon>
        <taxon>Sporidiobolaceae</taxon>
        <taxon>Rhodotorula</taxon>
    </lineage>
</organism>
<accession>A0A5C5FUU6</accession>
<dbReference type="InterPro" id="IPR032675">
    <property type="entry name" value="LRR_dom_sf"/>
</dbReference>
<gene>
    <name evidence="3" type="ORF">DMC30DRAFT_416998</name>
</gene>
<evidence type="ECO:0000313" key="4">
    <source>
        <dbReference type="Proteomes" id="UP000311382"/>
    </source>
</evidence>
<evidence type="ECO:0000259" key="2">
    <source>
        <dbReference type="Pfam" id="PF12937"/>
    </source>
</evidence>
<feature type="compositionally biased region" description="Low complexity" evidence="1">
    <location>
        <begin position="35"/>
        <end position="47"/>
    </location>
</feature>
<dbReference type="Gene3D" id="3.80.10.10">
    <property type="entry name" value="Ribonuclease Inhibitor"/>
    <property type="match status" value="1"/>
</dbReference>
<dbReference type="Pfam" id="PF12937">
    <property type="entry name" value="F-box-like"/>
    <property type="match status" value="1"/>
</dbReference>
<feature type="region of interest" description="Disordered" evidence="1">
    <location>
        <begin position="27"/>
        <end position="48"/>
    </location>
</feature>
<dbReference type="Proteomes" id="UP000311382">
    <property type="component" value="Unassembled WGS sequence"/>
</dbReference>
<dbReference type="InterPro" id="IPR001810">
    <property type="entry name" value="F-box_dom"/>
</dbReference>
<dbReference type="SUPFAM" id="SSF52047">
    <property type="entry name" value="RNI-like"/>
    <property type="match status" value="1"/>
</dbReference>
<comment type="caution">
    <text evidence="3">The sequence shown here is derived from an EMBL/GenBank/DDBJ whole genome shotgun (WGS) entry which is preliminary data.</text>
</comment>
<feature type="domain" description="F-box" evidence="2">
    <location>
        <begin position="50"/>
        <end position="100"/>
    </location>
</feature>
<keyword evidence="4" id="KW-1185">Reference proteome</keyword>
<evidence type="ECO:0000313" key="3">
    <source>
        <dbReference type="EMBL" id="TNY20445.1"/>
    </source>
</evidence>
<protein>
    <recommendedName>
        <fullName evidence="2">F-box domain-containing protein</fullName>
    </recommendedName>
</protein>
<proteinExistence type="predicted"/>
<dbReference type="AlphaFoldDB" id="A0A5C5FUU6"/>
<sequence>MGLPRFISRSRKGLLTVCVGQPPRRIRRHSHPVFSSSTPPGASRSSSLANRLPVELMSEIVSMACDEGRYEDMTTLQAIMQVSRRWYSVAAPRFWRSVNLHLKSNADLATLGSALSARTRSLVTTVKTRPNCDSSDVLPERLPLYASAVSTWPNVCDLEIEILGGEGARGVVLQTDLVHSVFPQLTRLSVRAHKAMSIGPPLDWGNLRAILGALDPSRVTHLALHQLCGFDDRPPPLDLLSDLKRFVNLTHLHIDARSCRRWTIQHLGSCASLGSFLSRFKVTLEYLYLSGEKCGEPAEEVFDLPKLRHLRLYTTGALDLLPCFASSPLEILDIAPGNYWHGLGGASIGNPVHLRKAVKAHSSTLEVVLMNDDLCSSTAMSSHMSKLIDWTAKFRVGPIWVGESPPERAWCDLDSLDDHQGSRKVDPSSDGIVCRELLHENPNVLLCDERGVPEEFESPDMRDFALHPALEALWDKAHDREPYLPQRMDGS</sequence>
<name>A0A5C5FUU6_9BASI</name>
<dbReference type="Gene3D" id="1.20.1280.50">
    <property type="match status" value="1"/>
</dbReference>